<dbReference type="Proteomes" id="UP000095713">
    <property type="component" value="Unassembled WGS sequence"/>
</dbReference>
<accession>A0A1E5T8U9</accession>
<gene>
    <name evidence="3" type="ORF">A8C32_15000</name>
</gene>
<dbReference type="EMBL" id="MDJD01000043">
    <property type="protein sequence ID" value="OEK07794.1"/>
    <property type="molecule type" value="Genomic_DNA"/>
</dbReference>
<dbReference type="InterPro" id="IPR026820">
    <property type="entry name" value="VioB/RebD_dom"/>
</dbReference>
<protein>
    <recommendedName>
        <fullName evidence="2">Iminophenyl-pyruvate dimer synthase domain-containing protein</fullName>
    </recommendedName>
</protein>
<feature type="region of interest" description="Disordered" evidence="1">
    <location>
        <begin position="351"/>
        <end position="370"/>
    </location>
</feature>
<comment type="caution">
    <text evidence="3">The sequence shown here is derived from an EMBL/GenBank/DDBJ whole genome shotgun (WGS) entry which is preliminary data.</text>
</comment>
<reference evidence="3 4" key="1">
    <citation type="submission" date="2016-05" db="EMBL/GenBank/DDBJ databases">
        <title>Draft Genome Sequence of Algibacter sp. Strain SK-16 Isolated from the Surface Water of Aburatsubo Inlet.</title>
        <authorList>
            <person name="Wong S.-K."/>
            <person name="Yoshizawa S."/>
            <person name="Nakajima Y."/>
            <person name="Ogura Y."/>
            <person name="Tetsuya H."/>
            <person name="Hamasaki K."/>
        </authorList>
    </citation>
    <scope>NUCLEOTIDE SEQUENCE [LARGE SCALE GENOMIC DNA]</scope>
    <source>
        <strain evidence="3 4">SK-16</strain>
    </source>
</reference>
<evidence type="ECO:0000259" key="2">
    <source>
        <dbReference type="Pfam" id="PF12902"/>
    </source>
</evidence>
<proteinExistence type="predicted"/>
<dbReference type="OrthoDB" id="9795032at2"/>
<feature type="domain" description="Iminophenyl-pyruvate dimer synthase" evidence="2">
    <location>
        <begin position="24"/>
        <end position="257"/>
    </location>
</feature>
<dbReference type="InterPro" id="IPR012347">
    <property type="entry name" value="Ferritin-like"/>
</dbReference>
<name>A0A1E5T8U9_9FLAO</name>
<evidence type="ECO:0000313" key="3">
    <source>
        <dbReference type="EMBL" id="OEK07794.1"/>
    </source>
</evidence>
<dbReference type="RefSeq" id="WP_069830251.1">
    <property type="nucleotide sequence ID" value="NZ_MDJD01000043.1"/>
</dbReference>
<dbReference type="Pfam" id="PF12902">
    <property type="entry name" value="Ferritin-like"/>
    <property type="match status" value="1"/>
</dbReference>
<organism evidence="3 4">
    <name type="scientific">Flavivirga aquatica</name>
    <dbReference type="NCBI Taxonomy" id="1849968"/>
    <lineage>
        <taxon>Bacteria</taxon>
        <taxon>Pseudomonadati</taxon>
        <taxon>Bacteroidota</taxon>
        <taxon>Flavobacteriia</taxon>
        <taxon>Flavobacteriales</taxon>
        <taxon>Flavobacteriaceae</taxon>
        <taxon>Flavivirga</taxon>
    </lineage>
</organism>
<dbReference type="PANTHER" id="PTHR34400">
    <property type="match status" value="1"/>
</dbReference>
<dbReference type="PANTHER" id="PTHR34400:SF4">
    <property type="entry name" value="MEMBRANE PROTEIN"/>
    <property type="match status" value="1"/>
</dbReference>
<dbReference type="Gene3D" id="1.20.1260.10">
    <property type="match status" value="1"/>
</dbReference>
<keyword evidence="4" id="KW-1185">Reference proteome</keyword>
<evidence type="ECO:0000313" key="4">
    <source>
        <dbReference type="Proteomes" id="UP000095713"/>
    </source>
</evidence>
<sequence>MQLHQVETEHLHPIETVDDLKFYLYTAIQLEHATIPPYLTAMYSIHPGTNKDVYDLIRVVVVEEMLHLTLAANLMNAIGGIPDLTGEGFVPSYPTYLPNGETDFKVGLGKFSEETIDTFLNIERPPLPTDSLKGGSKHSFGLTNTKRSRKLLIPAFKSADGDELHFYSIGEFYRAIGDGITKLTQELGEENVFTGDPSKQITPEYYYSGGGEIIPIYNEEDALAAIRLISEQGEGHDGGIFDYEGELSHYYRFQQIKLGQYYHEGDEPNAPSGGPLAIDWDSVYPIQSNPRITDYPEGSELKTAAMDFNIFYKNFLEQLTIALNGQPDQLISAVGGMFRIKEMSYQLMRNPISDDNENTGAPTFEIDAIS</sequence>
<evidence type="ECO:0000256" key="1">
    <source>
        <dbReference type="SAM" id="MobiDB-lite"/>
    </source>
</evidence>
<dbReference type="STRING" id="1849968.A8C32_15000"/>
<dbReference type="AlphaFoldDB" id="A0A1E5T8U9"/>